<keyword evidence="3" id="KW-0479">Metal-binding</keyword>
<dbReference type="SFLD" id="SFLDS00029">
    <property type="entry name" value="Radical_SAM"/>
    <property type="match status" value="1"/>
</dbReference>
<dbReference type="RefSeq" id="WP_176964871.1">
    <property type="nucleotide sequence ID" value="NZ_CP058215.1"/>
</dbReference>
<evidence type="ECO:0000256" key="2">
    <source>
        <dbReference type="ARBA" id="ARBA00022691"/>
    </source>
</evidence>
<dbReference type="PANTHER" id="PTHR42836">
    <property type="entry name" value="7-CARBOXY-7-DEAZAGUANINE SYNTHASE"/>
    <property type="match status" value="1"/>
</dbReference>
<keyword evidence="2" id="KW-0949">S-adenosyl-L-methionine</keyword>
<dbReference type="PROSITE" id="PS51918">
    <property type="entry name" value="RADICAL_SAM"/>
    <property type="match status" value="1"/>
</dbReference>
<sequence>MSDSNENTEIGFSGGTIGYEAHGNLYLNITNKCSANCYFCVRESSDGVYGYNLRLSREPDYDEIIRELEETDLSKYNEVVFTGLGEPTCRLEVVLAITRWLHERGVRVRLDTNGHAQLMYPETDVVSELKKAGLDAVSVSLNAESEEKYEEICKPSLKGAYGSMLQFTKEAIEAGLDTRMSVVGMPEIDIDKCEKIARDLGAGFRVR</sequence>
<evidence type="ECO:0000256" key="5">
    <source>
        <dbReference type="ARBA" id="ARBA00023014"/>
    </source>
</evidence>
<accession>A0A7D5E932</accession>
<organism evidence="7 8">
    <name type="scientific">Methanolobus zinderi</name>
    <dbReference type="NCBI Taxonomy" id="536044"/>
    <lineage>
        <taxon>Archaea</taxon>
        <taxon>Methanobacteriati</taxon>
        <taxon>Methanobacteriota</taxon>
        <taxon>Stenosarchaea group</taxon>
        <taxon>Methanomicrobia</taxon>
        <taxon>Methanosarcinales</taxon>
        <taxon>Methanosarcinaceae</taxon>
        <taxon>Methanolobus</taxon>
    </lineage>
</organism>
<keyword evidence="1" id="KW-0004">4Fe-4S</keyword>
<evidence type="ECO:0000256" key="1">
    <source>
        <dbReference type="ARBA" id="ARBA00022485"/>
    </source>
</evidence>
<keyword evidence="4" id="KW-0408">Iron</keyword>
<dbReference type="SUPFAM" id="SSF102114">
    <property type="entry name" value="Radical SAM enzymes"/>
    <property type="match status" value="1"/>
</dbReference>
<dbReference type="InterPro" id="IPR013785">
    <property type="entry name" value="Aldolase_TIM"/>
</dbReference>
<dbReference type="NCBIfam" id="TIGR04038">
    <property type="entry name" value="tatD_link_rSAM"/>
    <property type="match status" value="1"/>
</dbReference>
<dbReference type="SFLD" id="SFLDG01067">
    <property type="entry name" value="SPASM/twitch_domain_containing"/>
    <property type="match status" value="1"/>
</dbReference>
<dbReference type="AlphaFoldDB" id="A0A7D5E932"/>
<keyword evidence="5" id="KW-0411">Iron-sulfur</keyword>
<dbReference type="KEGG" id="mzi:HWN40_05920"/>
<dbReference type="Proteomes" id="UP000509594">
    <property type="component" value="Chromosome"/>
</dbReference>
<dbReference type="InterPro" id="IPR023821">
    <property type="entry name" value="rSAM_TatD-assoc"/>
</dbReference>
<dbReference type="PANTHER" id="PTHR42836:SF1">
    <property type="entry name" value="7-CARBOXY-7-DEAZAGUANINE SYNTHASE"/>
    <property type="match status" value="1"/>
</dbReference>
<evidence type="ECO:0000259" key="6">
    <source>
        <dbReference type="PROSITE" id="PS51918"/>
    </source>
</evidence>
<dbReference type="GO" id="GO:0003824">
    <property type="term" value="F:catalytic activity"/>
    <property type="evidence" value="ECO:0007669"/>
    <property type="project" value="InterPro"/>
</dbReference>
<evidence type="ECO:0000256" key="3">
    <source>
        <dbReference type="ARBA" id="ARBA00022723"/>
    </source>
</evidence>
<feature type="domain" description="Radical SAM core" evidence="6">
    <location>
        <begin position="19"/>
        <end position="207"/>
    </location>
</feature>
<dbReference type="GO" id="GO:0051539">
    <property type="term" value="F:4 iron, 4 sulfur cluster binding"/>
    <property type="evidence" value="ECO:0007669"/>
    <property type="project" value="UniProtKB-KW"/>
</dbReference>
<reference evidence="7 8" key="1">
    <citation type="submission" date="2020-06" db="EMBL/GenBank/DDBJ databases">
        <title>Methanolobus halotolerans sp. nov., isolated from a saline lake Tus in Siberia.</title>
        <authorList>
            <person name="Shen Y."/>
            <person name="Chen S.-C."/>
            <person name="Lai M.-C."/>
            <person name="Huang H.-H."/>
            <person name="Chiu H.-H."/>
            <person name="Tang S.-L."/>
            <person name="Rogozin D.Y."/>
            <person name="Degermendzhy A.G."/>
        </authorList>
    </citation>
    <scope>NUCLEOTIDE SEQUENCE [LARGE SCALE GENOMIC DNA]</scope>
    <source>
        <strain evidence="7 8">DSM 21339</strain>
    </source>
</reference>
<dbReference type="OrthoDB" id="5620at2157"/>
<evidence type="ECO:0000256" key="4">
    <source>
        <dbReference type="ARBA" id="ARBA00023004"/>
    </source>
</evidence>
<dbReference type="GeneID" id="55821193"/>
<dbReference type="CDD" id="cd01335">
    <property type="entry name" value="Radical_SAM"/>
    <property type="match status" value="1"/>
</dbReference>
<dbReference type="InterPro" id="IPR007197">
    <property type="entry name" value="rSAM"/>
</dbReference>
<dbReference type="Pfam" id="PF04055">
    <property type="entry name" value="Radical_SAM"/>
    <property type="match status" value="1"/>
</dbReference>
<dbReference type="EMBL" id="CP058215">
    <property type="protein sequence ID" value="QLC49815.1"/>
    <property type="molecule type" value="Genomic_DNA"/>
</dbReference>
<evidence type="ECO:0000313" key="8">
    <source>
        <dbReference type="Proteomes" id="UP000509594"/>
    </source>
</evidence>
<keyword evidence="8" id="KW-1185">Reference proteome</keyword>
<dbReference type="Gene3D" id="3.20.20.70">
    <property type="entry name" value="Aldolase class I"/>
    <property type="match status" value="1"/>
</dbReference>
<name>A0A7D5E932_9EURY</name>
<protein>
    <submittedName>
        <fullName evidence="7">Radical SAM protein</fullName>
    </submittedName>
</protein>
<dbReference type="SFLD" id="SFLDG01111">
    <property type="entry name" value="Uncharacterised_Radical_SAM_Su"/>
    <property type="match status" value="1"/>
</dbReference>
<evidence type="ECO:0000313" key="7">
    <source>
        <dbReference type="EMBL" id="QLC49815.1"/>
    </source>
</evidence>
<proteinExistence type="predicted"/>
<dbReference type="InterPro" id="IPR058240">
    <property type="entry name" value="rSAM_sf"/>
</dbReference>
<dbReference type="GO" id="GO:0046872">
    <property type="term" value="F:metal ion binding"/>
    <property type="evidence" value="ECO:0007669"/>
    <property type="project" value="UniProtKB-KW"/>
</dbReference>
<gene>
    <name evidence="7" type="ORF">HWN40_05920</name>
</gene>